<reference evidence="2" key="1">
    <citation type="submission" date="2020-08" db="EMBL/GenBank/DDBJ databases">
        <title>Genomic Encyclopedia of Type Strains, Phase IV (KMG-IV): sequencing the most valuable type-strain genomes for metagenomic binning, comparative biology and taxonomic classification.</title>
        <authorList>
            <person name="Goeker M."/>
        </authorList>
    </citation>
    <scope>NUCLEOTIDE SEQUENCE [LARGE SCALE GENOMIC DNA]</scope>
    <source>
        <strain evidence="2">DSM 105720</strain>
    </source>
</reference>
<dbReference type="PROSITE" id="PS51257">
    <property type="entry name" value="PROKAR_LIPOPROTEIN"/>
    <property type="match status" value="1"/>
</dbReference>
<protein>
    <submittedName>
        <fullName evidence="2">LruC domain-containing protein</fullName>
    </submittedName>
</protein>
<dbReference type="Proteomes" id="UP000560658">
    <property type="component" value="Unassembled WGS sequence"/>
</dbReference>
<evidence type="ECO:0000313" key="3">
    <source>
        <dbReference type="Proteomes" id="UP000560658"/>
    </source>
</evidence>
<organism evidence="2 3">
    <name type="scientific">Bacteroides reticulotermitis</name>
    <dbReference type="NCBI Taxonomy" id="1133319"/>
    <lineage>
        <taxon>Bacteria</taxon>
        <taxon>Pseudomonadati</taxon>
        <taxon>Bacteroidota</taxon>
        <taxon>Bacteroidia</taxon>
        <taxon>Bacteroidales</taxon>
        <taxon>Bacteroidaceae</taxon>
        <taxon>Bacteroides</taxon>
    </lineage>
</organism>
<proteinExistence type="predicted"/>
<dbReference type="AlphaFoldDB" id="A0A840D4V1"/>
<gene>
    <name evidence="2" type="ORF">GGR06_003292</name>
</gene>
<keyword evidence="3" id="KW-1185">Reference proteome</keyword>
<dbReference type="Pfam" id="PF16130">
    <property type="entry name" value="DUF4842"/>
    <property type="match status" value="1"/>
</dbReference>
<name>A0A840D4V1_9BACE</name>
<dbReference type="NCBIfam" id="TIGR04456">
    <property type="entry name" value="LruC_dom"/>
    <property type="match status" value="1"/>
</dbReference>
<accession>A0A840D4V1</accession>
<dbReference type="EMBL" id="JACIER010000015">
    <property type="protein sequence ID" value="MBB4045478.1"/>
    <property type="molecule type" value="Genomic_DNA"/>
</dbReference>
<sequence>MITKRLVRMHIVAIAMVSTFFSCVDSEKDLYDPSYQTSNPMGEGFTAPEGFDWAMTTAKTVTVEVNDEYLGAYFYTIEIYDENPLSNANAPLLAKGTAKKGQNFIASINISQGQLGFFVKQTDPKGRVEVYPFNVPEDSNNITCKLYYTEAQSSALKTRTALATTRATTIEKPNYTSVPSNAIEITSSTGNLQPNTSYKITSTYSGTLTYYGNSSNVKLYVDAKWDVPQDFTFQSGIEVIVMGNGKIVASSRNIQFNGASMMTIMDNGTVSVNNITFSNGSPAGLRSWGTLTVGDAITLSSGASLYNLGILTSKSFTASSNSQIINNTSFAITGDITLPSNFTLENNGTITGNKLTGNSSSTITNNNVMTLNEISLNNTTVYNNCSMEAKTTFSARGCTITLDKGYMKGNNVNLAGSNVAMKNGSMIEAANELTLETWSAYFKASGTNASLIKASTVTGQGFTYDGNLAVESNNHVVLQNWSNYYVINGAYLTKTGESKVYIEVCTGTKNGGNGGTDPTNPTFPIIVEDNHQYTYTFEDQWPLYGDYDMNDVVMTIKNRKYTLDNANKVKEFSFSINLDAVGATKSIAAAIMFDAIPASAISQAVVLGDNNLVKSFSLSNRNIENGQDNAVVPLFDNAHAALGSSKYEPINTLSGYASNTTAKNITFTMKFDNPSLTAEAFNINKLNIFIIVEGNSSKRREIHIAGYQPTKLANTDLFGGNNDGSSVSGKKYYISKENLAWGIIVPTNFKWTLEYNNIKSVYSKFESWVNSGGTENKNWWNDFNEAKVFQTNKN</sequence>
<dbReference type="InterPro" id="IPR031025">
    <property type="entry name" value="LruC_dom"/>
</dbReference>
<evidence type="ECO:0000313" key="2">
    <source>
        <dbReference type="EMBL" id="MBB4045478.1"/>
    </source>
</evidence>
<dbReference type="RefSeq" id="WP_044165063.1">
    <property type="nucleotide sequence ID" value="NZ_JACIER010000015.1"/>
</dbReference>
<dbReference type="InterPro" id="IPR032295">
    <property type="entry name" value="DUF4842"/>
</dbReference>
<comment type="caution">
    <text evidence="2">The sequence shown here is derived from an EMBL/GenBank/DDBJ whole genome shotgun (WGS) entry which is preliminary data.</text>
</comment>
<feature type="domain" description="DUF4842" evidence="1">
    <location>
        <begin position="567"/>
        <end position="780"/>
    </location>
</feature>
<evidence type="ECO:0000259" key="1">
    <source>
        <dbReference type="Pfam" id="PF16130"/>
    </source>
</evidence>